<sequence>MTACEPLATEVHDHDLTVSHPLLAGIEDITRFSSAVVAGRRQHKRSREDDEHGTLRENRSTT</sequence>
<proteinExistence type="predicted"/>
<keyword evidence="3" id="KW-1185">Reference proteome</keyword>
<gene>
    <name evidence="2" type="ORF">ACFFTL_05360</name>
</gene>
<feature type="region of interest" description="Disordered" evidence="1">
    <location>
        <begin position="37"/>
        <end position="62"/>
    </location>
</feature>
<feature type="compositionally biased region" description="Basic and acidic residues" evidence="1">
    <location>
        <begin position="46"/>
        <end position="62"/>
    </location>
</feature>
<evidence type="ECO:0000313" key="2">
    <source>
        <dbReference type="EMBL" id="MFB9571788.1"/>
    </source>
</evidence>
<evidence type="ECO:0000256" key="1">
    <source>
        <dbReference type="SAM" id="MobiDB-lite"/>
    </source>
</evidence>
<organism evidence="2 3">
    <name type="scientific">Streptomyces yanii</name>
    <dbReference type="NCBI Taxonomy" id="78510"/>
    <lineage>
        <taxon>Bacteria</taxon>
        <taxon>Bacillati</taxon>
        <taxon>Actinomycetota</taxon>
        <taxon>Actinomycetes</taxon>
        <taxon>Kitasatosporales</taxon>
        <taxon>Streptomycetaceae</taxon>
        <taxon>Streptomyces</taxon>
    </lineage>
</organism>
<dbReference type="EMBL" id="JBHMCG010000020">
    <property type="protein sequence ID" value="MFB9571788.1"/>
    <property type="molecule type" value="Genomic_DNA"/>
</dbReference>
<accession>A0ABV5R1Q5</accession>
<protein>
    <submittedName>
        <fullName evidence="2">Uncharacterized protein</fullName>
    </submittedName>
</protein>
<reference evidence="2 3" key="1">
    <citation type="submission" date="2024-09" db="EMBL/GenBank/DDBJ databases">
        <authorList>
            <person name="Sun Q."/>
            <person name="Mori K."/>
        </authorList>
    </citation>
    <scope>NUCLEOTIDE SEQUENCE [LARGE SCALE GENOMIC DNA]</scope>
    <source>
        <strain evidence="2 3">JCM 3331</strain>
    </source>
</reference>
<comment type="caution">
    <text evidence="2">The sequence shown here is derived from an EMBL/GenBank/DDBJ whole genome shotgun (WGS) entry which is preliminary data.</text>
</comment>
<evidence type="ECO:0000313" key="3">
    <source>
        <dbReference type="Proteomes" id="UP001589710"/>
    </source>
</evidence>
<dbReference type="RefSeq" id="WP_345509958.1">
    <property type="nucleotide sequence ID" value="NZ_BAAAXD010000005.1"/>
</dbReference>
<dbReference type="Proteomes" id="UP001589710">
    <property type="component" value="Unassembled WGS sequence"/>
</dbReference>
<name>A0ABV5R1Q5_9ACTN</name>